<dbReference type="Pfam" id="PF00069">
    <property type="entry name" value="Pkinase"/>
    <property type="match status" value="1"/>
</dbReference>
<gene>
    <name evidence="8" type="ORF">XAT740_LOCUS11207</name>
</gene>
<evidence type="ECO:0000259" key="7">
    <source>
        <dbReference type="PROSITE" id="PS50011"/>
    </source>
</evidence>
<keyword evidence="1" id="KW-0808">Transferase</keyword>
<proteinExistence type="inferred from homology"/>
<dbReference type="GO" id="GO:0005776">
    <property type="term" value="C:autophagosome"/>
    <property type="evidence" value="ECO:0007669"/>
    <property type="project" value="TreeGrafter"/>
</dbReference>
<dbReference type="PANTHER" id="PTHR24348:SF22">
    <property type="entry name" value="NON-SPECIFIC SERINE_THREONINE PROTEIN KINASE"/>
    <property type="match status" value="1"/>
</dbReference>
<dbReference type="EMBL" id="CAJNOR010000611">
    <property type="protein sequence ID" value="CAF0961580.1"/>
    <property type="molecule type" value="Genomic_DNA"/>
</dbReference>
<evidence type="ECO:0000256" key="5">
    <source>
        <dbReference type="PROSITE-ProRule" id="PRU10141"/>
    </source>
</evidence>
<evidence type="ECO:0000256" key="6">
    <source>
        <dbReference type="RuleBase" id="RU000304"/>
    </source>
</evidence>
<dbReference type="GO" id="GO:0010506">
    <property type="term" value="P:regulation of autophagy"/>
    <property type="evidence" value="ECO:0007669"/>
    <property type="project" value="InterPro"/>
</dbReference>
<dbReference type="PROSITE" id="PS00107">
    <property type="entry name" value="PROTEIN_KINASE_ATP"/>
    <property type="match status" value="1"/>
</dbReference>
<feature type="binding site" evidence="5">
    <location>
        <position position="57"/>
    </location>
    <ligand>
        <name>ATP</name>
        <dbReference type="ChEBI" id="CHEBI:30616"/>
    </ligand>
</feature>
<reference evidence="8" key="1">
    <citation type="submission" date="2021-02" db="EMBL/GenBank/DDBJ databases">
        <authorList>
            <person name="Nowell W R."/>
        </authorList>
    </citation>
    <scope>NUCLEOTIDE SEQUENCE</scope>
</reference>
<evidence type="ECO:0000256" key="4">
    <source>
        <dbReference type="ARBA" id="ARBA00022840"/>
    </source>
</evidence>
<dbReference type="GO" id="GO:0005829">
    <property type="term" value="C:cytosol"/>
    <property type="evidence" value="ECO:0007669"/>
    <property type="project" value="TreeGrafter"/>
</dbReference>
<dbReference type="PROSITE" id="PS00108">
    <property type="entry name" value="PROTEIN_KINASE_ST"/>
    <property type="match status" value="1"/>
</dbReference>
<keyword evidence="6" id="KW-0723">Serine/threonine-protein kinase</keyword>
<dbReference type="CDD" id="cd14014">
    <property type="entry name" value="STKc_PknB_like"/>
    <property type="match status" value="1"/>
</dbReference>
<keyword evidence="3" id="KW-0418">Kinase</keyword>
<dbReference type="InterPro" id="IPR017441">
    <property type="entry name" value="Protein_kinase_ATP_BS"/>
</dbReference>
<comment type="caution">
    <text evidence="8">The sequence shown here is derived from an EMBL/GenBank/DDBJ whole genome shotgun (WGS) entry which is preliminary data.</text>
</comment>
<dbReference type="PANTHER" id="PTHR24348">
    <property type="entry name" value="SERINE/THREONINE-PROTEIN KINASE UNC-51-RELATED"/>
    <property type="match status" value="1"/>
</dbReference>
<accession>A0A814E2H7</accession>
<evidence type="ECO:0000256" key="3">
    <source>
        <dbReference type="ARBA" id="ARBA00022777"/>
    </source>
</evidence>
<keyword evidence="4 5" id="KW-0067">ATP-binding</keyword>
<dbReference type="GO" id="GO:0016020">
    <property type="term" value="C:membrane"/>
    <property type="evidence" value="ECO:0007669"/>
    <property type="project" value="TreeGrafter"/>
</dbReference>
<feature type="domain" description="Protein kinase" evidence="7">
    <location>
        <begin position="28"/>
        <end position="280"/>
    </location>
</feature>
<organism evidence="8 9">
    <name type="scientific">Adineta ricciae</name>
    <name type="common">Rotifer</name>
    <dbReference type="NCBI Taxonomy" id="249248"/>
    <lineage>
        <taxon>Eukaryota</taxon>
        <taxon>Metazoa</taxon>
        <taxon>Spiralia</taxon>
        <taxon>Gnathifera</taxon>
        <taxon>Rotifera</taxon>
        <taxon>Eurotatoria</taxon>
        <taxon>Bdelloidea</taxon>
        <taxon>Adinetida</taxon>
        <taxon>Adinetidae</taxon>
        <taxon>Adineta</taxon>
    </lineage>
</organism>
<protein>
    <recommendedName>
        <fullName evidence="7">Protein kinase domain-containing protein</fullName>
    </recommendedName>
</protein>
<comment type="similarity">
    <text evidence="6">Belongs to the protein kinase superfamily.</text>
</comment>
<dbReference type="GO" id="GO:0005524">
    <property type="term" value="F:ATP binding"/>
    <property type="evidence" value="ECO:0007669"/>
    <property type="project" value="UniProtKB-UniRule"/>
</dbReference>
<evidence type="ECO:0000313" key="8">
    <source>
        <dbReference type="EMBL" id="CAF0961580.1"/>
    </source>
</evidence>
<name>A0A814E2H7_ADIRI</name>
<dbReference type="GO" id="GO:0000407">
    <property type="term" value="C:phagophore assembly site"/>
    <property type="evidence" value="ECO:0007669"/>
    <property type="project" value="TreeGrafter"/>
</dbReference>
<dbReference type="AlphaFoldDB" id="A0A814E2H7"/>
<dbReference type="Gene3D" id="3.30.200.20">
    <property type="entry name" value="Phosphorylase Kinase, domain 1"/>
    <property type="match status" value="1"/>
</dbReference>
<dbReference type="InterPro" id="IPR011009">
    <property type="entry name" value="Kinase-like_dom_sf"/>
</dbReference>
<evidence type="ECO:0000256" key="1">
    <source>
        <dbReference type="ARBA" id="ARBA00022679"/>
    </source>
</evidence>
<evidence type="ECO:0000256" key="2">
    <source>
        <dbReference type="ARBA" id="ARBA00022741"/>
    </source>
</evidence>
<dbReference type="GO" id="GO:0004674">
    <property type="term" value="F:protein serine/threonine kinase activity"/>
    <property type="evidence" value="ECO:0007669"/>
    <property type="project" value="UniProtKB-KW"/>
</dbReference>
<dbReference type="SUPFAM" id="SSF56112">
    <property type="entry name" value="Protein kinase-like (PK-like)"/>
    <property type="match status" value="1"/>
</dbReference>
<dbReference type="InterPro" id="IPR000719">
    <property type="entry name" value="Prot_kinase_dom"/>
</dbReference>
<keyword evidence="9" id="KW-1185">Reference proteome</keyword>
<dbReference type="InterPro" id="IPR008271">
    <property type="entry name" value="Ser/Thr_kinase_AS"/>
</dbReference>
<dbReference type="PROSITE" id="PS50011">
    <property type="entry name" value="PROTEIN_KINASE_DOM"/>
    <property type="match status" value="1"/>
</dbReference>
<dbReference type="Proteomes" id="UP000663828">
    <property type="component" value="Unassembled WGS sequence"/>
</dbReference>
<evidence type="ECO:0000313" key="9">
    <source>
        <dbReference type="Proteomes" id="UP000663828"/>
    </source>
</evidence>
<dbReference type="SMART" id="SM00220">
    <property type="entry name" value="S_TKc"/>
    <property type="match status" value="1"/>
</dbReference>
<dbReference type="InterPro" id="IPR045269">
    <property type="entry name" value="Atg1-like"/>
</dbReference>
<sequence>MSNHNQAWRITSVDLHKKVIPINKNHYVFGKHQLGSGAFGRVYPAQRQKDGVNVAVKVVSLAESSSSSSYLVESFLNEVRQSTRLSSESKHVVKMFDFDFHPSGLAFIVMERGDQDLEKTLISQPTLPVSQQKVLWRQILNILITLHKHSIVHLDLKPSNLVFFGNRLKLVDLGIAQKANTRGQGPNGTFGYTAPEVRLAPHDAWPRYTSRADIWSVGAILYWINYGTSPKYDHHNRSYRPPHDLPSIKEENIVDVLRHTLQMDPYQRSSTNWLAQHSFTRSS</sequence>
<dbReference type="Gene3D" id="1.10.510.10">
    <property type="entry name" value="Transferase(Phosphotransferase) domain 1"/>
    <property type="match status" value="1"/>
</dbReference>
<keyword evidence="2 5" id="KW-0547">Nucleotide-binding</keyword>
<dbReference type="GO" id="GO:0000045">
    <property type="term" value="P:autophagosome assembly"/>
    <property type="evidence" value="ECO:0007669"/>
    <property type="project" value="TreeGrafter"/>
</dbReference>